<dbReference type="RefSeq" id="WP_377789744.1">
    <property type="nucleotide sequence ID" value="NZ_JBHLYQ010000082.1"/>
</dbReference>
<gene>
    <name evidence="2" type="ORF">ACFFRE_08780</name>
</gene>
<feature type="region of interest" description="Disordered" evidence="1">
    <location>
        <begin position="441"/>
        <end position="493"/>
    </location>
</feature>
<comment type="caution">
    <text evidence="2">The sequence shown here is derived from an EMBL/GenBank/DDBJ whole genome shotgun (WGS) entry which is preliminary data.</text>
</comment>
<reference evidence="2 3" key="1">
    <citation type="submission" date="2024-09" db="EMBL/GenBank/DDBJ databases">
        <authorList>
            <person name="Sun Q."/>
            <person name="Mori K."/>
        </authorList>
    </citation>
    <scope>NUCLEOTIDE SEQUENCE [LARGE SCALE GENOMIC DNA]</scope>
    <source>
        <strain evidence="2 3">JCM 15389</strain>
    </source>
</reference>
<proteinExistence type="predicted"/>
<evidence type="ECO:0000313" key="2">
    <source>
        <dbReference type="EMBL" id="MFC0082238.1"/>
    </source>
</evidence>
<protein>
    <recommendedName>
        <fullName evidence="4">Hemerythrin-like domain-containing protein</fullName>
    </recommendedName>
</protein>
<evidence type="ECO:0008006" key="4">
    <source>
        <dbReference type="Google" id="ProtNLM"/>
    </source>
</evidence>
<feature type="compositionally biased region" description="Low complexity" evidence="1">
    <location>
        <begin position="471"/>
        <end position="484"/>
    </location>
</feature>
<dbReference type="EMBL" id="JBHLYQ010000082">
    <property type="protein sequence ID" value="MFC0082238.1"/>
    <property type="molecule type" value="Genomic_DNA"/>
</dbReference>
<evidence type="ECO:0000313" key="3">
    <source>
        <dbReference type="Proteomes" id="UP001589788"/>
    </source>
</evidence>
<organism evidence="2 3">
    <name type="scientific">Aciditerrimonas ferrireducens</name>
    <dbReference type="NCBI Taxonomy" id="667306"/>
    <lineage>
        <taxon>Bacteria</taxon>
        <taxon>Bacillati</taxon>
        <taxon>Actinomycetota</taxon>
        <taxon>Acidimicrobiia</taxon>
        <taxon>Acidimicrobiales</taxon>
        <taxon>Acidimicrobiaceae</taxon>
        <taxon>Aciditerrimonas</taxon>
    </lineage>
</organism>
<accession>A0ABV6C3K3</accession>
<sequence length="493" mass="52927">MSVPAQVPGSETDARTGLGSVSLREVLAAYDREVDEALATVDGATSGEERVRALLQAQRVLAVHDAIVAHALCPLLEELPDGAALAARLREGVAARGELLRRFDRLVRGVAPRNVYAASGQEIEALVEALEESVARHVEEETREVGDLLERAGTSVDPVVLAAKMAIEARRAPTRAHPGAGSKALSRLRRFRDQVADWVDAHHGWFDPWRQRPTPRGLQSETLRAAAGSEQPTVRDLLAGYDRAVASLVEEWRGASSPSARLDAARRMAAAITVHDSVLAGVLCPLLTSLPGAERAAAELRQGCDARAELLARVERLLGSSKTPVEAARSELEDLLTELAASFEAHEAAEGDDVGAVLSRLGPEEYRTLTSPLADVAWPWHSEGPSVLALRMALWAEGAPTQVHPLLARYPQSGVLRRVFHLVDQWQDFWADTPLQRWLAPQRPPAPYRDGPLVSVKPGPSGEVVPGGDSAPGRPSPEGSSRSALPQDSPTEG</sequence>
<name>A0ABV6C3K3_9ACTN</name>
<evidence type="ECO:0000256" key="1">
    <source>
        <dbReference type="SAM" id="MobiDB-lite"/>
    </source>
</evidence>
<dbReference type="Proteomes" id="UP001589788">
    <property type="component" value="Unassembled WGS sequence"/>
</dbReference>
<keyword evidence="3" id="KW-1185">Reference proteome</keyword>